<evidence type="ECO:0000313" key="3">
    <source>
        <dbReference type="Proteomes" id="UP000245839"/>
    </source>
</evidence>
<gene>
    <name evidence="1" type="ORF">BCF38_10941</name>
    <name evidence="2" type="ORF">SAMN05421539_10941</name>
</gene>
<dbReference type="EMBL" id="UETC01000009">
    <property type="protein sequence ID" value="SSA49150.1"/>
    <property type="molecule type" value="Genomic_DNA"/>
</dbReference>
<dbReference type="AlphaFoldDB" id="A0A2Y9AY03"/>
<protein>
    <recommendedName>
        <fullName evidence="5">Flagellar FliL protein</fullName>
    </recommendedName>
</protein>
<reference evidence="1 3" key="3">
    <citation type="submission" date="2018-03" db="EMBL/GenBank/DDBJ databases">
        <title>Genomic Encyclopedia of Archaeal and Bacterial Type Strains, Phase II (KMG-II): from individual species to whole genera.</title>
        <authorList>
            <person name="Goeker M."/>
        </authorList>
    </citation>
    <scope>NUCLEOTIDE SEQUENCE [LARGE SCALE GENOMIC DNA]</scope>
    <source>
        <strain evidence="1 3">DSM 25227</strain>
    </source>
</reference>
<dbReference type="Proteomes" id="UP000245839">
    <property type="component" value="Unassembled WGS sequence"/>
</dbReference>
<evidence type="ECO:0000313" key="2">
    <source>
        <dbReference type="EMBL" id="SSA49150.1"/>
    </source>
</evidence>
<reference evidence="4" key="1">
    <citation type="submission" date="2016-10" db="EMBL/GenBank/DDBJ databases">
        <authorList>
            <person name="Varghese N."/>
            <person name="Submissions S."/>
        </authorList>
    </citation>
    <scope>NUCLEOTIDE SEQUENCE [LARGE SCALE GENOMIC DNA]</scope>
    <source>
        <strain evidence="4">DSM 25227</strain>
    </source>
</reference>
<dbReference type="Proteomes" id="UP000251571">
    <property type="component" value="Unassembled WGS sequence"/>
</dbReference>
<evidence type="ECO:0000313" key="1">
    <source>
        <dbReference type="EMBL" id="PWJ16157.1"/>
    </source>
</evidence>
<sequence length="151" mass="16415">MMAKIAALALVLFALIGGGAAGYFLRPQAEHDTAAAPPEIEPSGALEAVPLRDPFIVPILRDGRAWAHAVLSLGVESTRASREEVLHQEPRLRDGLNEALYLHGSLGGFEGDFTAGPQMVRLRERLDEVVTRLLEDQDARVLLIAVTRQND</sequence>
<keyword evidence="3" id="KW-1185">Reference proteome</keyword>
<evidence type="ECO:0000313" key="4">
    <source>
        <dbReference type="Proteomes" id="UP000251571"/>
    </source>
</evidence>
<name>A0A2Y9AY03_9RHOB</name>
<dbReference type="EMBL" id="QGDJ01000009">
    <property type="protein sequence ID" value="PWJ16157.1"/>
    <property type="molecule type" value="Genomic_DNA"/>
</dbReference>
<accession>A0A2Y9AY03</accession>
<organism evidence="2 4">
    <name type="scientific">Jannaschia seohaensis</name>
    <dbReference type="NCBI Taxonomy" id="475081"/>
    <lineage>
        <taxon>Bacteria</taxon>
        <taxon>Pseudomonadati</taxon>
        <taxon>Pseudomonadota</taxon>
        <taxon>Alphaproteobacteria</taxon>
        <taxon>Rhodobacterales</taxon>
        <taxon>Roseobacteraceae</taxon>
        <taxon>Jannaschia</taxon>
    </lineage>
</organism>
<proteinExistence type="predicted"/>
<evidence type="ECO:0008006" key="5">
    <source>
        <dbReference type="Google" id="ProtNLM"/>
    </source>
</evidence>
<reference evidence="2" key="2">
    <citation type="submission" date="2016-10" db="EMBL/GenBank/DDBJ databases">
        <authorList>
            <person name="Cai Z."/>
        </authorList>
    </citation>
    <scope>NUCLEOTIDE SEQUENCE [LARGE SCALE GENOMIC DNA]</scope>
    <source>
        <strain evidence="2">DSM 25227</strain>
    </source>
</reference>